<comment type="caution">
    <text evidence="1">The sequence shown here is derived from an EMBL/GenBank/DDBJ whole genome shotgun (WGS) entry which is preliminary data.</text>
</comment>
<dbReference type="Proteomes" id="UP000292052">
    <property type="component" value="Unassembled WGS sequence"/>
</dbReference>
<sequence>MAFTLEAKSFMVESYFRDARKENCEWTYSIPDCVEEFREKFPQLKYSVLLFRQTGSVARSDEAMLLKFLFVTCHYNLVFLMELPGLF</sequence>
<evidence type="ECO:0000313" key="1">
    <source>
        <dbReference type="EMBL" id="RZC39832.1"/>
    </source>
</evidence>
<proteinExistence type="predicted"/>
<gene>
    <name evidence="1" type="ORF">BDFB_010904</name>
</gene>
<organism evidence="1 2">
    <name type="scientific">Asbolus verrucosus</name>
    <name type="common">Desert ironclad beetle</name>
    <dbReference type="NCBI Taxonomy" id="1661398"/>
    <lineage>
        <taxon>Eukaryota</taxon>
        <taxon>Metazoa</taxon>
        <taxon>Ecdysozoa</taxon>
        <taxon>Arthropoda</taxon>
        <taxon>Hexapoda</taxon>
        <taxon>Insecta</taxon>
        <taxon>Pterygota</taxon>
        <taxon>Neoptera</taxon>
        <taxon>Endopterygota</taxon>
        <taxon>Coleoptera</taxon>
        <taxon>Polyphaga</taxon>
        <taxon>Cucujiformia</taxon>
        <taxon>Tenebrionidae</taxon>
        <taxon>Pimeliinae</taxon>
        <taxon>Asbolus</taxon>
    </lineage>
</organism>
<dbReference type="AlphaFoldDB" id="A0A482W3V8"/>
<reference evidence="1 2" key="1">
    <citation type="submission" date="2017-03" db="EMBL/GenBank/DDBJ databases">
        <title>Genome of the blue death feigning beetle - Asbolus verrucosus.</title>
        <authorList>
            <person name="Rider S.D."/>
        </authorList>
    </citation>
    <scope>NUCLEOTIDE SEQUENCE [LARGE SCALE GENOMIC DNA]</scope>
    <source>
        <strain evidence="1">Butters</strain>
        <tissue evidence="1">Head and leg muscle</tissue>
    </source>
</reference>
<accession>A0A482W3V8</accession>
<protein>
    <submittedName>
        <fullName evidence="1">Uncharacterized protein</fullName>
    </submittedName>
</protein>
<evidence type="ECO:0000313" key="2">
    <source>
        <dbReference type="Proteomes" id="UP000292052"/>
    </source>
</evidence>
<dbReference type="OrthoDB" id="8192496at2759"/>
<dbReference type="EMBL" id="QDEB01031052">
    <property type="protein sequence ID" value="RZC39832.1"/>
    <property type="molecule type" value="Genomic_DNA"/>
</dbReference>
<keyword evidence="2" id="KW-1185">Reference proteome</keyword>
<name>A0A482W3V8_ASBVE</name>